<evidence type="ECO:0000313" key="9">
    <source>
        <dbReference type="Proteomes" id="UP001174909"/>
    </source>
</evidence>
<feature type="region of interest" description="Disordered" evidence="5">
    <location>
        <begin position="296"/>
        <end position="317"/>
    </location>
</feature>
<dbReference type="Gene3D" id="3.30.40.10">
    <property type="entry name" value="Zinc/RING finger domain, C3HC4 (zinc finger)"/>
    <property type="match status" value="1"/>
</dbReference>
<evidence type="ECO:0000256" key="4">
    <source>
        <dbReference type="PROSITE-ProRule" id="PRU00192"/>
    </source>
</evidence>
<dbReference type="SMART" id="SM00252">
    <property type="entry name" value="SH2"/>
    <property type="match status" value="1"/>
</dbReference>
<feature type="compositionally biased region" description="Polar residues" evidence="5">
    <location>
        <begin position="22"/>
        <end position="32"/>
    </location>
</feature>
<feature type="domain" description="SH2" evidence="6">
    <location>
        <begin position="529"/>
        <end position="621"/>
    </location>
</feature>
<evidence type="ECO:0000256" key="5">
    <source>
        <dbReference type="SAM" id="MobiDB-lite"/>
    </source>
</evidence>
<dbReference type="EMBL" id="CASHTH010003688">
    <property type="protein sequence ID" value="CAI8047989.1"/>
    <property type="molecule type" value="Genomic_DNA"/>
</dbReference>
<keyword evidence="1 4" id="KW-0728">SH3 domain</keyword>
<feature type="compositionally biased region" description="Low complexity" evidence="5">
    <location>
        <begin position="37"/>
        <end position="54"/>
    </location>
</feature>
<dbReference type="SMART" id="SM00326">
    <property type="entry name" value="SH3"/>
    <property type="match status" value="1"/>
</dbReference>
<keyword evidence="9" id="KW-1185">Reference proteome</keyword>
<feature type="non-terminal residue" evidence="8">
    <location>
        <position position="640"/>
    </location>
</feature>
<feature type="domain" description="SH3" evidence="7">
    <location>
        <begin position="461"/>
        <end position="523"/>
    </location>
</feature>
<dbReference type="SUPFAM" id="SSF57850">
    <property type="entry name" value="RING/U-box"/>
    <property type="match status" value="1"/>
</dbReference>
<dbReference type="Proteomes" id="UP001174909">
    <property type="component" value="Unassembled WGS sequence"/>
</dbReference>
<dbReference type="PRINTS" id="PR00452">
    <property type="entry name" value="SH3DOMAIN"/>
</dbReference>
<feature type="region of interest" description="Disordered" evidence="5">
    <location>
        <begin position="21"/>
        <end position="56"/>
    </location>
</feature>
<sequence>PECRGLTKLADTATFHLDAKSAASTTAPSNDEIQLEPSLSSSLPSSPRSPVSTSGTTLASVEGVKEKVKTFRRRFAAIKMSTIECLEKCKMVVKTVVFLLMSIKAVDEHKMFLKKEHKTLRKCEDHWELFGDLNLYWNYLAFDLLEQLIEVLTLKQAEFDPIATEMASYKGELENFRRSTALELFCLAEASKLGANIPESFKEVVVKFEWPGEVNLEMVEEFRQRYAQAYNLDKCAMLIYSIRAGSFTVTWLLPNSVLDRLTKTTAPVQLFRHFRVIRLDIDGKCFYKMPVAPSLTPTSSGSLENKGSPAKSGEGKEEMDEYRFVEQPSADFFCPVTMGLLLQPHLTSCCGKHISQEAAAKIRREKLPCPLCKKAHWNTMLDKRFRREVNALHVCCRHEDRGCGWQGEMTTFHTHAKSCPMRCDAPLNTSDDRATLGPGPEHFNVTEKSQAEETNDSFYVPEGPLFVALYDFEQKTSESLAFRKGEKLEIISEEKEGDWWRARNLNSLKEGYIPRQYVAKCDTLAAEDWYFGKIGRREAERILQIHHVRGMFMVRESDSKPGDFTLSIYDGDSVKHYHIRRPDHEAIYYVASRAVFKSIRELIEHYSKDSDGLVTVLTAPCLPLEKPRTDLSTRHRQSGR</sequence>
<keyword evidence="8" id="KW-0808">Transferase</keyword>
<evidence type="ECO:0000256" key="1">
    <source>
        <dbReference type="ARBA" id="ARBA00022443"/>
    </source>
</evidence>
<dbReference type="InterPro" id="IPR036028">
    <property type="entry name" value="SH3-like_dom_sf"/>
</dbReference>
<keyword evidence="2 3" id="KW-0727">SH2 domain</keyword>
<dbReference type="SUPFAM" id="SSF55550">
    <property type="entry name" value="SH2 domain"/>
    <property type="match status" value="1"/>
</dbReference>
<comment type="caution">
    <text evidence="8">The sequence shown here is derived from an EMBL/GenBank/DDBJ whole genome shotgun (WGS) entry which is preliminary data.</text>
</comment>
<evidence type="ECO:0000256" key="3">
    <source>
        <dbReference type="PROSITE-ProRule" id="PRU00191"/>
    </source>
</evidence>
<dbReference type="PANTHER" id="PTHR46037">
    <property type="entry name" value="PROTEIN ENHANCER OF SEVENLESS 2B"/>
    <property type="match status" value="1"/>
</dbReference>
<dbReference type="Gene3D" id="2.30.30.40">
    <property type="entry name" value="SH3 Domains"/>
    <property type="match status" value="1"/>
</dbReference>
<dbReference type="Gene3D" id="3.30.505.10">
    <property type="entry name" value="SH2 domain"/>
    <property type="match status" value="1"/>
</dbReference>
<dbReference type="InterPro" id="IPR001452">
    <property type="entry name" value="SH3_domain"/>
</dbReference>
<dbReference type="PROSITE" id="PS50001">
    <property type="entry name" value="SH2"/>
    <property type="match status" value="1"/>
</dbReference>
<dbReference type="PRINTS" id="PR00401">
    <property type="entry name" value="SH2DOMAIN"/>
</dbReference>
<reference evidence="8" key="1">
    <citation type="submission" date="2023-03" db="EMBL/GenBank/DDBJ databases">
        <authorList>
            <person name="Steffen K."/>
            <person name="Cardenas P."/>
        </authorList>
    </citation>
    <scope>NUCLEOTIDE SEQUENCE</scope>
</reference>
<dbReference type="InterPro" id="IPR043539">
    <property type="entry name" value="Grb2-like"/>
</dbReference>
<dbReference type="Pfam" id="PF00017">
    <property type="entry name" value="SH2"/>
    <property type="match status" value="1"/>
</dbReference>
<proteinExistence type="predicted"/>
<dbReference type="Pfam" id="PF00018">
    <property type="entry name" value="SH3_1"/>
    <property type="match status" value="1"/>
</dbReference>
<accession>A0AA35THV9</accession>
<dbReference type="GO" id="GO:0016301">
    <property type="term" value="F:kinase activity"/>
    <property type="evidence" value="ECO:0007669"/>
    <property type="project" value="UniProtKB-KW"/>
</dbReference>
<dbReference type="InterPro" id="IPR036860">
    <property type="entry name" value="SH2_dom_sf"/>
</dbReference>
<gene>
    <name evidence="8" type="ORF">GBAR_LOCUS26520</name>
</gene>
<evidence type="ECO:0000259" key="6">
    <source>
        <dbReference type="PROSITE" id="PS50001"/>
    </source>
</evidence>
<evidence type="ECO:0000259" key="7">
    <source>
        <dbReference type="PROSITE" id="PS50002"/>
    </source>
</evidence>
<dbReference type="PROSITE" id="PS50002">
    <property type="entry name" value="SH3"/>
    <property type="match status" value="1"/>
</dbReference>
<name>A0AA35THV9_GEOBA</name>
<dbReference type="SUPFAM" id="SSF50044">
    <property type="entry name" value="SH3-domain"/>
    <property type="match status" value="1"/>
</dbReference>
<dbReference type="InterPro" id="IPR000980">
    <property type="entry name" value="SH2"/>
</dbReference>
<evidence type="ECO:0000256" key="2">
    <source>
        <dbReference type="ARBA" id="ARBA00022999"/>
    </source>
</evidence>
<evidence type="ECO:0000313" key="8">
    <source>
        <dbReference type="EMBL" id="CAI8047989.1"/>
    </source>
</evidence>
<dbReference type="InterPro" id="IPR013083">
    <property type="entry name" value="Znf_RING/FYVE/PHD"/>
</dbReference>
<dbReference type="AlphaFoldDB" id="A0AA35THV9"/>
<keyword evidence="8" id="KW-0418">Kinase</keyword>
<protein>
    <submittedName>
        <fullName evidence="8">Tyrosine-protein kinase Src42A</fullName>
    </submittedName>
</protein>
<feature type="compositionally biased region" description="Polar residues" evidence="5">
    <location>
        <begin position="296"/>
        <end position="305"/>
    </location>
</feature>
<organism evidence="8 9">
    <name type="scientific">Geodia barretti</name>
    <name type="common">Barrett's horny sponge</name>
    <dbReference type="NCBI Taxonomy" id="519541"/>
    <lineage>
        <taxon>Eukaryota</taxon>
        <taxon>Metazoa</taxon>
        <taxon>Porifera</taxon>
        <taxon>Demospongiae</taxon>
        <taxon>Heteroscleromorpha</taxon>
        <taxon>Tetractinellida</taxon>
        <taxon>Astrophorina</taxon>
        <taxon>Geodiidae</taxon>
        <taxon>Geodia</taxon>
    </lineage>
</organism>